<evidence type="ECO:0000256" key="7">
    <source>
        <dbReference type="ARBA" id="ARBA00022737"/>
    </source>
</evidence>
<evidence type="ECO:0000256" key="8">
    <source>
        <dbReference type="ARBA" id="ARBA00022989"/>
    </source>
</evidence>
<keyword evidence="11" id="KW-0325">Glycoprotein</keyword>
<keyword evidence="15" id="KW-1185">Reference proteome</keyword>
<dbReference type="PRINTS" id="PR00019">
    <property type="entry name" value="LEURICHRPT"/>
</dbReference>
<evidence type="ECO:0000313" key="14">
    <source>
        <dbReference type="EMBL" id="VAI52620.1"/>
    </source>
</evidence>
<evidence type="ECO:0000256" key="2">
    <source>
        <dbReference type="ARBA" id="ARBA00009592"/>
    </source>
</evidence>
<evidence type="ECO:0000256" key="12">
    <source>
        <dbReference type="SAM" id="Phobius"/>
    </source>
</evidence>
<evidence type="ECO:0000256" key="4">
    <source>
        <dbReference type="ARBA" id="ARBA00022614"/>
    </source>
</evidence>
<protein>
    <recommendedName>
        <fullName evidence="13">Leucine-rich repeat-containing N-terminal plant-type domain-containing protein</fullName>
    </recommendedName>
</protein>
<dbReference type="InterPro" id="IPR032675">
    <property type="entry name" value="LRR_dom_sf"/>
</dbReference>
<dbReference type="PROSITE" id="PS51450">
    <property type="entry name" value="LRR"/>
    <property type="match status" value="1"/>
</dbReference>
<keyword evidence="3" id="KW-1003">Cell membrane</keyword>
<dbReference type="Gramene" id="TRITD6Bv1G003610.1">
    <property type="protein sequence ID" value="TRITD6Bv1G003610.1"/>
    <property type="gene ID" value="TRITD6Bv1G003610"/>
</dbReference>
<accession>A0A9R0YDH5</accession>
<organism evidence="14 15">
    <name type="scientific">Triticum turgidum subsp. durum</name>
    <name type="common">Durum wheat</name>
    <name type="synonym">Triticum durum</name>
    <dbReference type="NCBI Taxonomy" id="4567"/>
    <lineage>
        <taxon>Eukaryota</taxon>
        <taxon>Viridiplantae</taxon>
        <taxon>Streptophyta</taxon>
        <taxon>Embryophyta</taxon>
        <taxon>Tracheophyta</taxon>
        <taxon>Spermatophyta</taxon>
        <taxon>Magnoliopsida</taxon>
        <taxon>Liliopsida</taxon>
        <taxon>Poales</taxon>
        <taxon>Poaceae</taxon>
        <taxon>BOP clade</taxon>
        <taxon>Pooideae</taxon>
        <taxon>Triticodae</taxon>
        <taxon>Triticeae</taxon>
        <taxon>Triticinae</taxon>
        <taxon>Triticum</taxon>
    </lineage>
</organism>
<dbReference type="Proteomes" id="UP000324705">
    <property type="component" value="Chromosome 6B"/>
</dbReference>
<keyword evidence="5 12" id="KW-0812">Transmembrane</keyword>
<dbReference type="FunFam" id="3.80.10.10:FF:000041">
    <property type="entry name" value="LRR receptor-like serine/threonine-protein kinase ERECTA"/>
    <property type="match status" value="1"/>
</dbReference>
<comment type="subcellular location">
    <subcellularLocation>
        <location evidence="1">Cell membrane</location>
        <topology evidence="1">Single-pass type I membrane protein</topology>
    </subcellularLocation>
</comment>
<keyword evidence="7" id="KW-0677">Repeat</keyword>
<reference evidence="14 15" key="1">
    <citation type="submission" date="2017-09" db="EMBL/GenBank/DDBJ databases">
        <authorList>
            <consortium name="International Durum Wheat Genome Sequencing Consortium (IDWGSC)"/>
            <person name="Milanesi L."/>
        </authorList>
    </citation>
    <scope>NUCLEOTIDE SEQUENCE [LARGE SCALE GENOMIC DNA]</scope>
    <source>
        <strain evidence="15">cv. Svevo</strain>
    </source>
</reference>
<dbReference type="AlphaFoldDB" id="A0A9R0YDH5"/>
<dbReference type="InterPro" id="IPR013210">
    <property type="entry name" value="LRR_N_plant-typ"/>
</dbReference>
<feature type="transmembrane region" description="Helical" evidence="12">
    <location>
        <begin position="838"/>
        <end position="861"/>
    </location>
</feature>
<dbReference type="PANTHER" id="PTHR48063">
    <property type="entry name" value="LRR RECEPTOR-LIKE KINASE"/>
    <property type="match status" value="1"/>
</dbReference>
<evidence type="ECO:0000256" key="5">
    <source>
        <dbReference type="ARBA" id="ARBA00022692"/>
    </source>
</evidence>
<gene>
    <name evidence="14" type="ORF">TRITD_6Bv1G003610</name>
</gene>
<dbReference type="InterPro" id="IPR001611">
    <property type="entry name" value="Leu-rich_rpt"/>
</dbReference>
<evidence type="ECO:0000256" key="9">
    <source>
        <dbReference type="ARBA" id="ARBA00023136"/>
    </source>
</evidence>
<dbReference type="PANTHER" id="PTHR48063:SF95">
    <property type="entry name" value="OS11G0564900 PROTEIN"/>
    <property type="match status" value="1"/>
</dbReference>
<dbReference type="FunFam" id="3.80.10.10:FF:000213">
    <property type="entry name" value="Tyrosine-sulfated glycopeptide receptor 1"/>
    <property type="match status" value="1"/>
</dbReference>
<evidence type="ECO:0000313" key="15">
    <source>
        <dbReference type="Proteomes" id="UP000324705"/>
    </source>
</evidence>
<evidence type="ECO:0000259" key="13">
    <source>
        <dbReference type="Pfam" id="PF08263"/>
    </source>
</evidence>
<keyword evidence="4" id="KW-0433">Leucine-rich repeat</keyword>
<dbReference type="Pfam" id="PF08263">
    <property type="entry name" value="LRRNT_2"/>
    <property type="match status" value="1"/>
</dbReference>
<dbReference type="Pfam" id="PF00560">
    <property type="entry name" value="LRR_1"/>
    <property type="match status" value="8"/>
</dbReference>
<dbReference type="OMA" id="ITFEYED"/>
<evidence type="ECO:0000256" key="6">
    <source>
        <dbReference type="ARBA" id="ARBA00022729"/>
    </source>
</evidence>
<dbReference type="InterPro" id="IPR046956">
    <property type="entry name" value="RLP23-like"/>
</dbReference>
<evidence type="ECO:0000256" key="1">
    <source>
        <dbReference type="ARBA" id="ARBA00004251"/>
    </source>
</evidence>
<dbReference type="EMBL" id="LT934122">
    <property type="protein sequence ID" value="VAI52620.1"/>
    <property type="molecule type" value="Genomic_DNA"/>
</dbReference>
<evidence type="ECO:0000256" key="10">
    <source>
        <dbReference type="ARBA" id="ARBA00023170"/>
    </source>
</evidence>
<evidence type="ECO:0000256" key="3">
    <source>
        <dbReference type="ARBA" id="ARBA00022475"/>
    </source>
</evidence>
<evidence type="ECO:0000256" key="11">
    <source>
        <dbReference type="ARBA" id="ARBA00023180"/>
    </source>
</evidence>
<name>A0A9R0YDH5_TRITD</name>
<dbReference type="InterPro" id="IPR003591">
    <property type="entry name" value="Leu-rich_rpt_typical-subtyp"/>
</dbReference>
<dbReference type="Gene3D" id="3.80.10.10">
    <property type="entry name" value="Ribonuclease Inhibitor"/>
    <property type="match status" value="4"/>
</dbReference>
<keyword evidence="8 12" id="KW-1133">Transmembrane helix</keyword>
<sequence>MDGYGSPATQSVLLLMAAAATWISFFLVADASAGAVTCIRRERDALLAFKQGINDTGDELGSWQRGRQDCCRWAGITCSNVTGRVIGLDLSRRFSLVGQISPPLLSLEHLEYLNLQSTSLCGHDGRIPEFLGSLKNLRHLDLSYIYCSDTVPPQLGNLSKLEYLDLSNMQMDLIDISWLARLPRLMYLDISYMNLSSIADWPLVVNMIPSLKDLRLSYCSLSSTNQSLTHLNLTNLQHLDLSRNYFGHPIASSWFWNVTSIEYLDLSDTSLHGPFPNALGNMTFLRQLYFYHQSFGIGNTATMTVDLKNLCDLEMIWLDGSLSSGNITEFLEKLPRCPSNRLQELRLSSNNMVGMLPNRMGHLTNLSSLDLSYNNITGAIPPWLENCTSLSYLSLSSNGLTGPIPVGIGSCTILDILDLSYNDITGAIPLGIGNFTTLRYLVLSHNLLSGHVPSMIGMLGDLIDLDLSNNNLDGLITREHMASLKNLRHMDLSHNSFSGPLPIETGAQFLLELSLSSNYFSGHVPGSICQLRNLLVLDLSDNFLEGELPQCSHDPNLVFLLLSNNGFSGKFPSSLRNYSSLAFMDLSRNNLYGTLPLWIEELVQLRFLQLSHNLLYGDIPVTITNLQYLHQLSLAGNNISGVIPESLSNLTSMAQKDPENSKDDMSAWYDNHVGKFRGLWDVVMKRQELKYGAGIFYVVGIDLSLNHLTGDIPERITSLDGLLNLNLSWNHLSGKIPVKIGAMKSVESLDLSRNNLYGEIPASLSELTFLSSLDLSYNNLTGRIPPGSQLDTIYTENPSIYTGNIGLCGPPLERNCSGNNSLEHVNQPRRDSVYEAKMFFYFGLGSGYVAGLWVVFCAILFKKAWRVAYFHLFDKLYDKAYVFVVLTWGRRNGKASTS</sequence>
<dbReference type="SMART" id="SM00369">
    <property type="entry name" value="LRR_TYP"/>
    <property type="match status" value="7"/>
</dbReference>
<dbReference type="FunFam" id="3.80.10.10:FF:000649">
    <property type="entry name" value="Leucine Rich Repeat family protein"/>
    <property type="match status" value="1"/>
</dbReference>
<comment type="similarity">
    <text evidence="2">Belongs to the RLP family.</text>
</comment>
<dbReference type="SUPFAM" id="SSF52058">
    <property type="entry name" value="L domain-like"/>
    <property type="match status" value="3"/>
</dbReference>
<dbReference type="GO" id="GO:0005886">
    <property type="term" value="C:plasma membrane"/>
    <property type="evidence" value="ECO:0007669"/>
    <property type="project" value="UniProtKB-SubCell"/>
</dbReference>
<feature type="domain" description="Leucine-rich repeat-containing N-terminal plant-type" evidence="13">
    <location>
        <begin position="42"/>
        <end position="79"/>
    </location>
</feature>
<proteinExistence type="inferred from homology"/>
<keyword evidence="6" id="KW-0732">Signal</keyword>
<keyword evidence="9 12" id="KW-0472">Membrane</keyword>
<dbReference type="Pfam" id="PF13855">
    <property type="entry name" value="LRR_8"/>
    <property type="match status" value="2"/>
</dbReference>
<keyword evidence="10" id="KW-0675">Receptor</keyword>